<reference evidence="13" key="1">
    <citation type="submission" date="2025-08" db="UniProtKB">
        <authorList>
            <consortium name="RefSeq"/>
        </authorList>
    </citation>
    <scope>IDENTIFICATION</scope>
</reference>
<keyword evidence="12" id="KW-1185">Reference proteome</keyword>
<keyword evidence="5" id="KW-0081">Bacteriolytic enzyme</keyword>
<evidence type="ECO:0000313" key="12">
    <source>
        <dbReference type="Proteomes" id="UP000504612"/>
    </source>
</evidence>
<evidence type="ECO:0000256" key="5">
    <source>
        <dbReference type="ARBA" id="ARBA00022638"/>
    </source>
</evidence>
<dbReference type="PANTHER" id="PTHR11407:SF28">
    <property type="entry name" value="LYSOZYME C"/>
    <property type="match status" value="1"/>
</dbReference>
<proteinExistence type="inferred from homology"/>
<dbReference type="InterPro" id="IPR000974">
    <property type="entry name" value="Glyco_hydro_22_lys"/>
</dbReference>
<evidence type="ECO:0000313" key="13">
    <source>
        <dbReference type="RefSeq" id="XP_026539947.1"/>
    </source>
</evidence>
<dbReference type="PRINTS" id="PR00135">
    <property type="entry name" value="LYZLACT"/>
</dbReference>
<name>A0A6J1V9H7_9SAUR</name>
<dbReference type="SMART" id="SM00263">
    <property type="entry name" value="LYZ1"/>
    <property type="match status" value="1"/>
</dbReference>
<evidence type="ECO:0000256" key="3">
    <source>
        <dbReference type="ARBA" id="ARBA00012732"/>
    </source>
</evidence>
<keyword evidence="7" id="KW-1015">Disulfide bond</keyword>
<dbReference type="InterPro" id="IPR023346">
    <property type="entry name" value="Lysozyme-like_dom_sf"/>
</dbReference>
<comment type="catalytic activity">
    <reaction evidence="1">
        <text>Hydrolysis of (1-&gt;4)-beta-linkages between N-acetylmuramic acid and N-acetyl-D-glucosamine residues in a peptidoglycan and between N-acetyl-D-glucosamine residues in chitodextrins.</text>
        <dbReference type="EC" id="3.2.1.17"/>
    </reaction>
</comment>
<evidence type="ECO:0000256" key="7">
    <source>
        <dbReference type="ARBA" id="ARBA00023157"/>
    </source>
</evidence>
<dbReference type="Proteomes" id="UP000504612">
    <property type="component" value="Unplaced"/>
</dbReference>
<evidence type="ECO:0000256" key="2">
    <source>
        <dbReference type="ARBA" id="ARBA00010859"/>
    </source>
</evidence>
<evidence type="ECO:0000256" key="9">
    <source>
        <dbReference type="RuleBase" id="RU004440"/>
    </source>
</evidence>
<keyword evidence="6" id="KW-0378">Hydrolase</keyword>
<organism evidence="12 13">
    <name type="scientific">Notechis scutatus</name>
    <name type="common">mainland tiger snake</name>
    <dbReference type="NCBI Taxonomy" id="8663"/>
    <lineage>
        <taxon>Eukaryota</taxon>
        <taxon>Metazoa</taxon>
        <taxon>Chordata</taxon>
        <taxon>Craniata</taxon>
        <taxon>Vertebrata</taxon>
        <taxon>Euteleostomi</taxon>
        <taxon>Lepidosauria</taxon>
        <taxon>Squamata</taxon>
        <taxon>Bifurcata</taxon>
        <taxon>Unidentata</taxon>
        <taxon>Episquamata</taxon>
        <taxon>Toxicofera</taxon>
        <taxon>Serpentes</taxon>
        <taxon>Colubroidea</taxon>
        <taxon>Elapidae</taxon>
        <taxon>Hydrophiinae</taxon>
        <taxon>Notechis</taxon>
    </lineage>
</organism>
<sequence>MGRRLRTTVPTLPSQLDPALPDVDHFARKEREKRKMNTEYYNRRHREKPFSDLVPGEHVWVTDTKESGTVLQNHTSPRSYLVDVPKVARSNAIVFDICSFSAILKENGLEGFSGTTIAEWICLVFHSSGFDTSALNVGPRATNHGIFLLSAKWWCDDFKTPHARNYCNLSCEALRDDNITDDIQCAKRVVEKSKGFAAWAAWRIHCKGQDLKKYIAGCDLEEVTSSPPVPEKIFTSDQRPKTIHPGVDILTTPFRDMHPEEPTLPFKKWSNSENPAMGSSKPTASIREFPNTTFLSENLPKSNISVKEPPGFILSTHSPLKPSVALGEVLNSIPPKIPPKPMASINETSNSTLQAVDPKKYSVPSHNETEPSIF</sequence>
<evidence type="ECO:0000256" key="1">
    <source>
        <dbReference type="ARBA" id="ARBA00000632"/>
    </source>
</evidence>
<gene>
    <name evidence="13" type="primary">LOC113422965</name>
</gene>
<evidence type="ECO:0000256" key="6">
    <source>
        <dbReference type="ARBA" id="ARBA00022801"/>
    </source>
</evidence>
<dbReference type="Pfam" id="PF00062">
    <property type="entry name" value="Lys"/>
    <property type="match status" value="1"/>
</dbReference>
<dbReference type="InterPro" id="IPR001916">
    <property type="entry name" value="Glyco_hydro_22"/>
</dbReference>
<evidence type="ECO:0000259" key="11">
    <source>
        <dbReference type="PROSITE" id="PS00128"/>
    </source>
</evidence>
<keyword evidence="8" id="KW-0326">Glycosidase</keyword>
<comment type="similarity">
    <text evidence="2 9">Belongs to the glycosyl hydrolase 22 family.</text>
</comment>
<dbReference type="RefSeq" id="XP_026539947.1">
    <property type="nucleotide sequence ID" value="XM_026684162.1"/>
</dbReference>
<dbReference type="GeneID" id="113422965"/>
<evidence type="ECO:0000256" key="4">
    <source>
        <dbReference type="ARBA" id="ARBA00022529"/>
    </source>
</evidence>
<dbReference type="GO" id="GO:0050830">
    <property type="term" value="P:defense response to Gram-positive bacterium"/>
    <property type="evidence" value="ECO:0007669"/>
    <property type="project" value="TreeGrafter"/>
</dbReference>
<dbReference type="AlphaFoldDB" id="A0A6J1V9H7"/>
<dbReference type="GO" id="GO:0031640">
    <property type="term" value="P:killing of cells of another organism"/>
    <property type="evidence" value="ECO:0007669"/>
    <property type="project" value="UniProtKB-KW"/>
</dbReference>
<feature type="region of interest" description="Disordered" evidence="10">
    <location>
        <begin position="264"/>
        <end position="284"/>
    </location>
</feature>
<protein>
    <recommendedName>
        <fullName evidence="3">lysozyme</fullName>
        <ecNumber evidence="3">3.2.1.17</ecNumber>
    </recommendedName>
</protein>
<dbReference type="PRINTS" id="PR00137">
    <property type="entry name" value="LYSOZYME"/>
</dbReference>
<dbReference type="EC" id="3.2.1.17" evidence="3"/>
<feature type="compositionally biased region" description="Polar residues" evidence="10">
    <location>
        <begin position="345"/>
        <end position="354"/>
    </location>
</feature>
<dbReference type="FunFam" id="1.10.530.10:FF:000001">
    <property type="entry name" value="Lysozyme C"/>
    <property type="match status" value="1"/>
</dbReference>
<dbReference type="PANTHER" id="PTHR11407">
    <property type="entry name" value="LYSOZYME C"/>
    <property type="match status" value="1"/>
</dbReference>
<dbReference type="Gene3D" id="1.10.530.10">
    <property type="match status" value="1"/>
</dbReference>
<feature type="domain" description="Glycosyl hydrolases family 22 (GH22)" evidence="11">
    <location>
        <begin position="167"/>
        <end position="185"/>
    </location>
</feature>
<dbReference type="PROSITE" id="PS00128">
    <property type="entry name" value="GLYCOSYL_HYDROL_F22_1"/>
    <property type="match status" value="1"/>
</dbReference>
<evidence type="ECO:0000256" key="10">
    <source>
        <dbReference type="SAM" id="MobiDB-lite"/>
    </source>
</evidence>
<dbReference type="KEGG" id="nss:113422965"/>
<feature type="region of interest" description="Disordered" evidence="10">
    <location>
        <begin position="338"/>
        <end position="374"/>
    </location>
</feature>
<dbReference type="InterPro" id="IPR019799">
    <property type="entry name" value="Glyco_hydro_22_CS"/>
</dbReference>
<keyword evidence="4" id="KW-0929">Antimicrobial</keyword>
<dbReference type="GO" id="GO:0003796">
    <property type="term" value="F:lysozyme activity"/>
    <property type="evidence" value="ECO:0007669"/>
    <property type="project" value="UniProtKB-EC"/>
</dbReference>
<dbReference type="PROSITE" id="PS51348">
    <property type="entry name" value="GLYCOSYL_HYDROL_F22_2"/>
    <property type="match status" value="1"/>
</dbReference>
<evidence type="ECO:0000256" key="8">
    <source>
        <dbReference type="ARBA" id="ARBA00023295"/>
    </source>
</evidence>
<dbReference type="GO" id="GO:0050829">
    <property type="term" value="P:defense response to Gram-negative bacterium"/>
    <property type="evidence" value="ECO:0007669"/>
    <property type="project" value="TreeGrafter"/>
</dbReference>
<dbReference type="SUPFAM" id="SSF53955">
    <property type="entry name" value="Lysozyme-like"/>
    <property type="match status" value="1"/>
</dbReference>
<accession>A0A6J1V9H7</accession>
<dbReference type="CDD" id="cd16898">
    <property type="entry name" value="LYZ_LA"/>
    <property type="match status" value="1"/>
</dbReference>